<evidence type="ECO:0000313" key="14">
    <source>
        <dbReference type="EMBL" id="CAL1299817.1"/>
    </source>
</evidence>
<dbReference type="SUPFAM" id="SSF53850">
    <property type="entry name" value="Periplasmic binding protein-like II"/>
    <property type="match status" value="1"/>
</dbReference>
<keyword evidence="6 12" id="KW-0472">Membrane</keyword>
<feature type="site" description="Interaction with the cone snail toxin Con-ikot-ikot" evidence="10">
    <location>
        <position position="354"/>
    </location>
</feature>
<feature type="binding site" evidence="9">
    <location>
        <position position="309"/>
    </location>
    <ligand>
        <name>L-glutamate</name>
        <dbReference type="ChEBI" id="CHEBI:29985"/>
    </ligand>
</feature>
<sequence length="424" mass="48002">MKQSRVFDYELQMISAYGMLGPDKKWTGMVGSALRNFIKPSLLKTVSKNLCSCKTLIFTNPSLHRRFASTTGLQPCRKETDIVGPFLVEEDRGSAVRFLDPVDFSQLAIATGLTPASQYPFVIFRAFSPEVWLLFLSAIIFAALAVLLIHSLLPYSCEKGKFQSFLRYLWLFMMSLFGKDFGAKRSWYLRHIWNNRSFRFIQSVWLMTCIIFVNTYQGNIISNFTSNTLKPKYESLEDVMEDTQVKIATYANSFPFLCLKKLNGTPLRPLWLRVSEYEVSDTIQLLDSVEEGKAVLVAEIGLTKSYIGERFKQTGKCGIRSVPLASFCSSYIALGFRKELPATFIENFNVGILKFNEGGLSQRHKTESLLFYDICTQGRSSTTHPLGLIDLIGAFLLLVAGLVISIFCMILEIAVNRKLLRKQA</sequence>
<evidence type="ECO:0000256" key="7">
    <source>
        <dbReference type="ARBA" id="ARBA00023170"/>
    </source>
</evidence>
<organism evidence="14 15">
    <name type="scientific">Larinioides sclopetarius</name>
    <dbReference type="NCBI Taxonomy" id="280406"/>
    <lineage>
        <taxon>Eukaryota</taxon>
        <taxon>Metazoa</taxon>
        <taxon>Ecdysozoa</taxon>
        <taxon>Arthropoda</taxon>
        <taxon>Chelicerata</taxon>
        <taxon>Arachnida</taxon>
        <taxon>Araneae</taxon>
        <taxon>Araneomorphae</taxon>
        <taxon>Entelegynae</taxon>
        <taxon>Araneoidea</taxon>
        <taxon>Araneidae</taxon>
        <taxon>Larinioides</taxon>
    </lineage>
</organism>
<dbReference type="GO" id="GO:0050906">
    <property type="term" value="P:detection of stimulus involved in sensory perception"/>
    <property type="evidence" value="ECO:0007669"/>
    <property type="project" value="UniProtKB-ARBA"/>
</dbReference>
<evidence type="ECO:0000256" key="5">
    <source>
        <dbReference type="ARBA" id="ARBA00022989"/>
    </source>
</evidence>
<keyword evidence="4 12" id="KW-0812">Transmembrane</keyword>
<dbReference type="GO" id="GO:0015276">
    <property type="term" value="F:ligand-gated monoatomic ion channel activity"/>
    <property type="evidence" value="ECO:0007669"/>
    <property type="project" value="InterPro"/>
</dbReference>
<keyword evidence="11" id="KW-1015">Disulfide bond</keyword>
<evidence type="ECO:0000256" key="3">
    <source>
        <dbReference type="ARBA" id="ARBA00022475"/>
    </source>
</evidence>
<evidence type="ECO:0000256" key="11">
    <source>
        <dbReference type="PIRSR" id="PIRSR601508-3"/>
    </source>
</evidence>
<keyword evidence="7" id="KW-0675">Receptor</keyword>
<dbReference type="InterPro" id="IPR052192">
    <property type="entry name" value="Insect_Ionotropic_Sensory_Rcpt"/>
</dbReference>
<evidence type="ECO:0000256" key="12">
    <source>
        <dbReference type="SAM" id="Phobius"/>
    </source>
</evidence>
<evidence type="ECO:0000313" key="15">
    <source>
        <dbReference type="Proteomes" id="UP001497382"/>
    </source>
</evidence>
<evidence type="ECO:0000256" key="6">
    <source>
        <dbReference type="ARBA" id="ARBA00023136"/>
    </source>
</evidence>
<keyword evidence="8" id="KW-0325">Glycoprotein</keyword>
<evidence type="ECO:0000256" key="10">
    <source>
        <dbReference type="PIRSR" id="PIRSR601508-2"/>
    </source>
</evidence>
<dbReference type="InterPro" id="IPR001508">
    <property type="entry name" value="Iono_Glu_rcpt_met"/>
</dbReference>
<proteinExistence type="inferred from homology"/>
<dbReference type="InterPro" id="IPR001320">
    <property type="entry name" value="Iontro_rcpt_C"/>
</dbReference>
<dbReference type="PANTHER" id="PTHR42643:SF24">
    <property type="entry name" value="IONOTROPIC RECEPTOR 60A"/>
    <property type="match status" value="1"/>
</dbReference>
<comment type="subcellular location">
    <subcellularLocation>
        <location evidence="1">Cell membrane</location>
        <topology evidence="1">Multi-pass membrane protein</topology>
    </subcellularLocation>
</comment>
<protein>
    <recommendedName>
        <fullName evidence="13">Ionotropic glutamate receptor C-terminal domain-containing protein</fullName>
    </recommendedName>
</protein>
<feature type="binding site" evidence="9">
    <location>
        <position position="85"/>
    </location>
    <ligand>
        <name>L-glutamate</name>
        <dbReference type="ChEBI" id="CHEBI:29985"/>
    </ligand>
</feature>
<evidence type="ECO:0000256" key="9">
    <source>
        <dbReference type="PIRSR" id="PIRSR601508-1"/>
    </source>
</evidence>
<dbReference type="AlphaFoldDB" id="A0AAV2BVB6"/>
<evidence type="ECO:0000256" key="1">
    <source>
        <dbReference type="ARBA" id="ARBA00004651"/>
    </source>
</evidence>
<dbReference type="Gene3D" id="1.10.287.70">
    <property type="match status" value="1"/>
</dbReference>
<feature type="transmembrane region" description="Helical" evidence="12">
    <location>
        <begin position="131"/>
        <end position="153"/>
    </location>
</feature>
<name>A0AAV2BVB6_9ARAC</name>
<feature type="domain" description="Ionotropic glutamate receptor C-terminal" evidence="13">
    <location>
        <begin position="129"/>
        <end position="402"/>
    </location>
</feature>
<keyword evidence="15" id="KW-1185">Reference proteome</keyword>
<comment type="similarity">
    <text evidence="2">Belongs to the glutamate-gated ion channel (TC 1.A.10.1) family.</text>
</comment>
<keyword evidence="5 12" id="KW-1133">Transmembrane helix</keyword>
<accession>A0AAV2BVB6</accession>
<evidence type="ECO:0000256" key="8">
    <source>
        <dbReference type="ARBA" id="ARBA00023180"/>
    </source>
</evidence>
<evidence type="ECO:0000256" key="2">
    <source>
        <dbReference type="ARBA" id="ARBA00008685"/>
    </source>
</evidence>
<dbReference type="Proteomes" id="UP001497382">
    <property type="component" value="Unassembled WGS sequence"/>
</dbReference>
<dbReference type="GO" id="GO:0038023">
    <property type="term" value="F:signaling receptor activity"/>
    <property type="evidence" value="ECO:0007669"/>
    <property type="project" value="InterPro"/>
</dbReference>
<dbReference type="Pfam" id="PF00060">
    <property type="entry name" value="Lig_chan"/>
    <property type="match status" value="1"/>
</dbReference>
<evidence type="ECO:0000256" key="4">
    <source>
        <dbReference type="ARBA" id="ARBA00022692"/>
    </source>
</evidence>
<dbReference type="PRINTS" id="PR00177">
    <property type="entry name" value="NMDARECEPTOR"/>
</dbReference>
<evidence type="ECO:0000259" key="13">
    <source>
        <dbReference type="Pfam" id="PF00060"/>
    </source>
</evidence>
<reference evidence="14 15" key="1">
    <citation type="submission" date="2024-04" db="EMBL/GenBank/DDBJ databases">
        <authorList>
            <person name="Rising A."/>
            <person name="Reimegard J."/>
            <person name="Sonavane S."/>
            <person name="Akerstrom W."/>
            <person name="Nylinder S."/>
            <person name="Hedman E."/>
            <person name="Kallberg Y."/>
        </authorList>
    </citation>
    <scope>NUCLEOTIDE SEQUENCE [LARGE SCALE GENOMIC DNA]</scope>
</reference>
<feature type="site" description="Interaction with the cone snail toxin Con-ikot-ikot" evidence="10">
    <location>
        <position position="260"/>
    </location>
</feature>
<feature type="disulfide bond" evidence="11">
    <location>
        <begin position="317"/>
        <end position="375"/>
    </location>
</feature>
<dbReference type="EMBL" id="CAXIEN010000520">
    <property type="protein sequence ID" value="CAL1299817.1"/>
    <property type="molecule type" value="Genomic_DNA"/>
</dbReference>
<gene>
    <name evidence="14" type="ORF">LARSCL_LOCUS21594</name>
</gene>
<dbReference type="GO" id="GO:0005886">
    <property type="term" value="C:plasma membrane"/>
    <property type="evidence" value="ECO:0007669"/>
    <property type="project" value="UniProtKB-SubCell"/>
</dbReference>
<dbReference type="PANTHER" id="PTHR42643">
    <property type="entry name" value="IONOTROPIC RECEPTOR 20A-RELATED"/>
    <property type="match status" value="1"/>
</dbReference>
<feature type="binding site" evidence="9">
    <location>
        <position position="92"/>
    </location>
    <ligand>
        <name>L-glutamate</name>
        <dbReference type="ChEBI" id="CHEBI:29985"/>
    </ligand>
</feature>
<keyword evidence="3" id="KW-1003">Cell membrane</keyword>
<comment type="caution">
    <text evidence="14">The sequence shown here is derived from an EMBL/GenBank/DDBJ whole genome shotgun (WGS) entry which is preliminary data.</text>
</comment>
<feature type="transmembrane region" description="Helical" evidence="12">
    <location>
        <begin position="391"/>
        <end position="415"/>
    </location>
</feature>